<dbReference type="EMBL" id="MU970116">
    <property type="protein sequence ID" value="KAK9320799.1"/>
    <property type="molecule type" value="Genomic_DNA"/>
</dbReference>
<gene>
    <name evidence="1" type="ORF">V1517DRAFT_328338</name>
</gene>
<comment type="caution">
    <text evidence="1">The sequence shown here is derived from an EMBL/GenBank/DDBJ whole genome shotgun (WGS) entry which is preliminary data.</text>
</comment>
<sequence length="175" mass="19179">MKFAIVSTILAAAAAVSAVSFQQLPLPFDEETVSTLAAPTRPVPGHSPIAVCDIDDSQILDLKYLKIDPNPPLKGAELYIEGEGYLSEQIDDGAFVEIEVRYGFIRLVKETIDLCEQLEKADGSCPVEKGTIKFSNTVELPNEIPPGKYNVIARAYKDDYKLISCLTATVEFPRN</sequence>
<proteinExistence type="predicted"/>
<evidence type="ECO:0000313" key="1">
    <source>
        <dbReference type="EMBL" id="KAK9320799.1"/>
    </source>
</evidence>
<accession>A0ACC3TI74</accession>
<protein>
    <submittedName>
        <fullName evidence="1">ML domain-containing protein</fullName>
    </submittedName>
</protein>
<keyword evidence="2" id="KW-1185">Reference proteome</keyword>
<dbReference type="Proteomes" id="UP001489719">
    <property type="component" value="Unassembled WGS sequence"/>
</dbReference>
<evidence type="ECO:0000313" key="2">
    <source>
        <dbReference type="Proteomes" id="UP001489719"/>
    </source>
</evidence>
<reference evidence="2" key="1">
    <citation type="journal article" date="2024" name="Front. Bioeng. Biotechnol.">
        <title>Genome-scale model development and genomic sequencing of the oleaginous clade Lipomyces.</title>
        <authorList>
            <person name="Czajka J.J."/>
            <person name="Han Y."/>
            <person name="Kim J."/>
            <person name="Mondo S.J."/>
            <person name="Hofstad B.A."/>
            <person name="Robles A."/>
            <person name="Haridas S."/>
            <person name="Riley R."/>
            <person name="LaButti K."/>
            <person name="Pangilinan J."/>
            <person name="Andreopoulos W."/>
            <person name="Lipzen A."/>
            <person name="Yan J."/>
            <person name="Wang M."/>
            <person name="Ng V."/>
            <person name="Grigoriev I.V."/>
            <person name="Spatafora J.W."/>
            <person name="Magnuson J.K."/>
            <person name="Baker S.E."/>
            <person name="Pomraning K.R."/>
        </authorList>
    </citation>
    <scope>NUCLEOTIDE SEQUENCE [LARGE SCALE GENOMIC DNA]</scope>
    <source>
        <strain evidence="2">CBS 10300</strain>
    </source>
</reference>
<name>A0ACC3TI74_9ASCO</name>
<organism evidence="1 2">
    <name type="scientific">Lipomyces orientalis</name>
    <dbReference type="NCBI Taxonomy" id="1233043"/>
    <lineage>
        <taxon>Eukaryota</taxon>
        <taxon>Fungi</taxon>
        <taxon>Dikarya</taxon>
        <taxon>Ascomycota</taxon>
        <taxon>Saccharomycotina</taxon>
        <taxon>Lipomycetes</taxon>
        <taxon>Lipomycetales</taxon>
        <taxon>Lipomycetaceae</taxon>
        <taxon>Lipomyces</taxon>
    </lineage>
</organism>